<feature type="signal peptide" evidence="7">
    <location>
        <begin position="1"/>
        <end position="25"/>
    </location>
</feature>
<sequence>MRWMRLAMASMMFMMVILPVIPTHQADASATNLALFNSYESTGNYDDGSTIYHFSYATDGNDTTKWISGSPGYSFIKLDLGAVETVNHWVVKGEAGTLKSARLLQSPDSFSYSYVSDPKASVSNSFTGDTIDEVLSTPFTTRYVALVFEITGADPAPTVYELELYNDPDLIDIQADKSALTVAYAPGDSATSVTQDVYLPTSGSNGSTITWASSDSSTVATNGTVQRPGYHDGNQNVTLTATISKGSGSDTKVFPITVVRQDAQDSVLTPTTASFDLVPANQQDVSVSLTLNGNTLSSVMHNGNPLLIGTDYTESGSTVTIKKEFLATLSKGTQTVTFQFNAGANQTFSIQVIDLTPPVLQQAEAGYRSVELTWQPVSGANNYQVMYVDAASGNGSISVPGYVNTYTFTELVPRIQHDFTVIANVSGGSTAVSNTLSAIPLDTPGAPTGVSVEPGNQQAVVSFSAPTDNGGSAITGYEVTAMPGNITVTGASSPITVTGLTNGTTYSFTVKANNSVATSAASDAASTTPRTVPDAPTLTQTLRGNGQVSVSFDPPAHDGDSAITGYVVTAMPGGLETSGTESPILVTGLTNGIGYTFTVQAVNAAGRSVASNASETTYPRRPDRPSNPEDEVEVFVNGLQKDVGKISITEENGQRVTEIILDENKLAAQLEQEQDGSTLTLAVNTKSDVLQSQLNGRIVKNMEQRRQVLEIQTNEASYVLPTEQLNMEKVAQALQAGDQLADMNIRIELATPTEEEAKFVENATKDGGLSLVAPTISFSI</sequence>
<dbReference type="InterPro" id="IPR036116">
    <property type="entry name" value="FN3_sf"/>
</dbReference>
<feature type="domain" description="Fibronectin type-III" evidence="9">
    <location>
        <begin position="356"/>
        <end position="442"/>
    </location>
</feature>
<dbReference type="Gene3D" id="2.60.120.260">
    <property type="entry name" value="Galactose-binding domain-like"/>
    <property type="match status" value="1"/>
</dbReference>
<proteinExistence type="predicted"/>
<dbReference type="InterPro" id="IPR014756">
    <property type="entry name" value="Ig_E-set"/>
</dbReference>
<evidence type="ECO:0000256" key="7">
    <source>
        <dbReference type="SAM" id="SignalP"/>
    </source>
</evidence>
<dbReference type="Pfam" id="PF00041">
    <property type="entry name" value="fn3"/>
    <property type="match status" value="2"/>
</dbReference>
<feature type="chain" id="PRO_5046362261" evidence="7">
    <location>
        <begin position="26"/>
        <end position="780"/>
    </location>
</feature>
<dbReference type="PANTHER" id="PTHR13817">
    <property type="entry name" value="TITIN"/>
    <property type="match status" value="1"/>
</dbReference>
<feature type="domain" description="F5/8 type C" evidence="8">
    <location>
        <begin position="28"/>
        <end position="167"/>
    </location>
</feature>
<dbReference type="InterPro" id="IPR013783">
    <property type="entry name" value="Ig-like_fold"/>
</dbReference>
<dbReference type="SUPFAM" id="SSF81296">
    <property type="entry name" value="E set domains"/>
    <property type="match status" value="1"/>
</dbReference>
<keyword evidence="4" id="KW-0119">Carbohydrate metabolism</keyword>
<evidence type="ECO:0000256" key="3">
    <source>
        <dbReference type="ARBA" id="ARBA00023001"/>
    </source>
</evidence>
<dbReference type="RefSeq" id="WP_379929197.1">
    <property type="nucleotide sequence ID" value="NZ_JBHUMM010000014.1"/>
</dbReference>
<keyword evidence="1 7" id="KW-0732">Signal</keyword>
<dbReference type="InterPro" id="IPR005102">
    <property type="entry name" value="Carbo-bd_X2"/>
</dbReference>
<dbReference type="InterPro" id="IPR050964">
    <property type="entry name" value="Striated_Muscle_Regulatory"/>
</dbReference>
<dbReference type="InterPro" id="IPR000421">
    <property type="entry name" value="FA58C"/>
</dbReference>
<organism evidence="10 11">
    <name type="scientific">Marinicrinis sediminis</name>
    <dbReference type="NCBI Taxonomy" id="1652465"/>
    <lineage>
        <taxon>Bacteria</taxon>
        <taxon>Bacillati</taxon>
        <taxon>Bacillota</taxon>
        <taxon>Bacilli</taxon>
        <taxon>Bacillales</taxon>
        <taxon>Paenibacillaceae</taxon>
    </lineage>
</organism>
<dbReference type="Pfam" id="PF03442">
    <property type="entry name" value="CBM_X2"/>
    <property type="match status" value="1"/>
</dbReference>
<dbReference type="Proteomes" id="UP001597497">
    <property type="component" value="Unassembled WGS sequence"/>
</dbReference>
<evidence type="ECO:0000256" key="2">
    <source>
        <dbReference type="ARBA" id="ARBA00022737"/>
    </source>
</evidence>
<dbReference type="CDD" id="cd00063">
    <property type="entry name" value="FN3"/>
    <property type="match status" value="3"/>
</dbReference>
<keyword evidence="3" id="KW-0136">Cellulose degradation</keyword>
<reference evidence="11" key="1">
    <citation type="journal article" date="2019" name="Int. J. Syst. Evol. Microbiol.">
        <title>The Global Catalogue of Microorganisms (GCM) 10K type strain sequencing project: providing services to taxonomists for standard genome sequencing and annotation.</title>
        <authorList>
            <consortium name="The Broad Institute Genomics Platform"/>
            <consortium name="The Broad Institute Genome Sequencing Center for Infectious Disease"/>
            <person name="Wu L."/>
            <person name="Ma J."/>
        </authorList>
    </citation>
    <scope>NUCLEOTIDE SEQUENCE [LARGE SCALE GENOMIC DNA]</scope>
    <source>
        <strain evidence="11">KCTC 33676</strain>
    </source>
</reference>
<comment type="caution">
    <text evidence="10">The sequence shown here is derived from an EMBL/GenBank/DDBJ whole genome shotgun (WGS) entry which is preliminary data.</text>
</comment>
<feature type="domain" description="Fibronectin type-III" evidence="9">
    <location>
        <begin position="535"/>
        <end position="621"/>
    </location>
</feature>
<dbReference type="InterPro" id="IPR046780">
    <property type="entry name" value="aBig_2"/>
</dbReference>
<evidence type="ECO:0000256" key="4">
    <source>
        <dbReference type="ARBA" id="ARBA00023277"/>
    </source>
</evidence>
<dbReference type="Gene3D" id="2.60.40.10">
    <property type="entry name" value="Immunoglobulins"/>
    <property type="match status" value="4"/>
</dbReference>
<dbReference type="InterPro" id="IPR003961">
    <property type="entry name" value="FN3_dom"/>
</dbReference>
<dbReference type="PROSITE" id="PS50022">
    <property type="entry name" value="FA58C_3"/>
    <property type="match status" value="1"/>
</dbReference>
<keyword evidence="11" id="KW-1185">Reference proteome</keyword>
<evidence type="ECO:0000256" key="6">
    <source>
        <dbReference type="SAM" id="MobiDB-lite"/>
    </source>
</evidence>
<feature type="domain" description="Fibronectin type-III" evidence="9">
    <location>
        <begin position="443"/>
        <end position="534"/>
    </location>
</feature>
<dbReference type="InterPro" id="IPR008979">
    <property type="entry name" value="Galactose-bd-like_sf"/>
</dbReference>
<accession>A0ABW5R9P2</accession>
<evidence type="ECO:0000256" key="5">
    <source>
        <dbReference type="ARBA" id="ARBA00023326"/>
    </source>
</evidence>
<evidence type="ECO:0000256" key="1">
    <source>
        <dbReference type="ARBA" id="ARBA00022729"/>
    </source>
</evidence>
<dbReference type="PANTHER" id="PTHR13817:SF73">
    <property type="entry name" value="FIBRONECTIN TYPE-III DOMAIN-CONTAINING PROTEIN"/>
    <property type="match status" value="1"/>
</dbReference>
<evidence type="ECO:0000259" key="9">
    <source>
        <dbReference type="PROSITE" id="PS50853"/>
    </source>
</evidence>
<evidence type="ECO:0000313" key="11">
    <source>
        <dbReference type="Proteomes" id="UP001597497"/>
    </source>
</evidence>
<dbReference type="Pfam" id="PF00754">
    <property type="entry name" value="F5_F8_type_C"/>
    <property type="match status" value="1"/>
</dbReference>
<dbReference type="PRINTS" id="PR00014">
    <property type="entry name" value="FNTYPEIII"/>
</dbReference>
<dbReference type="PROSITE" id="PS50853">
    <property type="entry name" value="FN3"/>
    <property type="match status" value="3"/>
</dbReference>
<dbReference type="SMART" id="SM00060">
    <property type="entry name" value="FN3"/>
    <property type="match status" value="3"/>
</dbReference>
<name>A0ABW5R9P2_9BACL</name>
<keyword evidence="5" id="KW-0624">Polysaccharide degradation</keyword>
<gene>
    <name evidence="10" type="ORF">ACFSUC_08905</name>
</gene>
<evidence type="ECO:0000259" key="8">
    <source>
        <dbReference type="PROSITE" id="PS50022"/>
    </source>
</evidence>
<feature type="compositionally biased region" description="Basic and acidic residues" evidence="6">
    <location>
        <begin position="618"/>
        <end position="627"/>
    </location>
</feature>
<evidence type="ECO:0000313" key="10">
    <source>
        <dbReference type="EMBL" id="MFD2671723.1"/>
    </source>
</evidence>
<keyword evidence="2" id="KW-0677">Repeat</keyword>
<dbReference type="SUPFAM" id="SSF49785">
    <property type="entry name" value="Galactose-binding domain-like"/>
    <property type="match status" value="1"/>
</dbReference>
<dbReference type="SUPFAM" id="SSF49265">
    <property type="entry name" value="Fibronectin type III"/>
    <property type="match status" value="2"/>
</dbReference>
<protein>
    <submittedName>
        <fullName evidence="10">Immunoglobulin-like domain-containing protein</fullName>
    </submittedName>
</protein>
<dbReference type="EMBL" id="JBHUMM010000014">
    <property type="protein sequence ID" value="MFD2671723.1"/>
    <property type="molecule type" value="Genomic_DNA"/>
</dbReference>
<dbReference type="Pfam" id="PF20578">
    <property type="entry name" value="aBig_2"/>
    <property type="match status" value="1"/>
</dbReference>
<feature type="region of interest" description="Disordered" evidence="6">
    <location>
        <begin position="609"/>
        <end position="630"/>
    </location>
</feature>